<evidence type="ECO:0000313" key="3">
    <source>
        <dbReference type="Proteomes" id="UP000428260"/>
    </source>
</evidence>
<organism evidence="2 3">
    <name type="scientific">Maribellus comscasis</name>
    <dbReference type="NCBI Taxonomy" id="2681766"/>
    <lineage>
        <taxon>Bacteria</taxon>
        <taxon>Pseudomonadati</taxon>
        <taxon>Bacteroidota</taxon>
        <taxon>Bacteroidia</taxon>
        <taxon>Marinilabiliales</taxon>
        <taxon>Prolixibacteraceae</taxon>
        <taxon>Maribellus</taxon>
    </lineage>
</organism>
<dbReference type="PANTHER" id="PTHR34512">
    <property type="entry name" value="CELL SURFACE PROTEIN"/>
    <property type="match status" value="1"/>
</dbReference>
<dbReference type="Pfam" id="PF13360">
    <property type="entry name" value="PQQ_2"/>
    <property type="match status" value="1"/>
</dbReference>
<dbReference type="AlphaFoldDB" id="A0A6I6JZF2"/>
<feature type="domain" description="Pyrrolo-quinoline quinone repeat" evidence="1">
    <location>
        <begin position="97"/>
        <end position="348"/>
    </location>
</feature>
<keyword evidence="3" id="KW-1185">Reference proteome</keyword>
<dbReference type="Proteomes" id="UP000428260">
    <property type="component" value="Chromosome"/>
</dbReference>
<reference evidence="2 3" key="1">
    <citation type="submission" date="2019-11" db="EMBL/GenBank/DDBJ databases">
        <authorList>
            <person name="Zheng R.K."/>
            <person name="Sun C.M."/>
        </authorList>
    </citation>
    <scope>NUCLEOTIDE SEQUENCE [LARGE SCALE GENOMIC DNA]</scope>
    <source>
        <strain evidence="2 3">WC007</strain>
    </source>
</reference>
<name>A0A6I6JZF2_9BACT</name>
<dbReference type="InterPro" id="IPR018391">
    <property type="entry name" value="PQQ_b-propeller_rpt"/>
</dbReference>
<accession>A0A6I6JZF2</accession>
<dbReference type="EMBL" id="CP046401">
    <property type="protein sequence ID" value="QGY45592.1"/>
    <property type="molecule type" value="Genomic_DNA"/>
</dbReference>
<dbReference type="InterPro" id="IPR011047">
    <property type="entry name" value="Quinoprotein_ADH-like_sf"/>
</dbReference>
<evidence type="ECO:0000259" key="1">
    <source>
        <dbReference type="Pfam" id="PF13360"/>
    </source>
</evidence>
<evidence type="ECO:0000313" key="2">
    <source>
        <dbReference type="EMBL" id="QGY45592.1"/>
    </source>
</evidence>
<dbReference type="SUPFAM" id="SSF50998">
    <property type="entry name" value="Quinoprotein alcohol dehydrogenase-like"/>
    <property type="match status" value="1"/>
</dbReference>
<dbReference type="KEGG" id="mcos:GM418_18520"/>
<dbReference type="InterPro" id="IPR002372">
    <property type="entry name" value="PQQ_rpt_dom"/>
</dbReference>
<proteinExistence type="predicted"/>
<gene>
    <name evidence="2" type="ORF">GM418_18520</name>
</gene>
<dbReference type="SMART" id="SM00564">
    <property type="entry name" value="PQQ"/>
    <property type="match status" value="4"/>
</dbReference>
<protein>
    <submittedName>
        <fullName evidence="2">PQQ-binding-like beta-propeller repeat protein</fullName>
    </submittedName>
</protein>
<dbReference type="PANTHER" id="PTHR34512:SF30">
    <property type="entry name" value="OUTER MEMBRANE PROTEIN ASSEMBLY FACTOR BAMB"/>
    <property type="match status" value="1"/>
</dbReference>
<dbReference type="InterPro" id="IPR015943">
    <property type="entry name" value="WD40/YVTN_repeat-like_dom_sf"/>
</dbReference>
<dbReference type="Gene3D" id="2.130.10.10">
    <property type="entry name" value="YVTN repeat-like/Quinoprotein amine dehydrogenase"/>
    <property type="match status" value="1"/>
</dbReference>
<sequence>MPNRLLKNKTMKNQIKLFIISLILFSSGVQALAQKISEWRPENRTGVSAETGLLKSWPAEGPKLLWENLELTKGNSSPSFGNNKVYITGTEDGIDILYALDMNGKMLWQKAMGRAWNESFPESRATPTIEGNRVYTCSGIGDLACFDGNTGEKIWAYQASEENKGTYGNWGIAESLIIDGEKLYFSPGGPETNTIALNKTTGEIIWKSESIDDKPGYVSPILVQYAGKKMLINVSLDHVYGVDISNGDILWKVGHVNPREGRDNILCVTPLFKDGKVYVTAGYNIGSYQIKIAGDANSAEIVWTDDVLDVHHGGVVLVDGYIYGSNWLNNANGNWCCLEWETGKKMWEEPWNCKGSVIAAEGILYIYDEKRGNVGLVKATPEKFDLVSSFKIEQGNNGPFWAHPVIHNGILYIRHTNALMAYDIKEK</sequence>